<evidence type="ECO:0000256" key="1">
    <source>
        <dbReference type="ARBA" id="ARBA00001946"/>
    </source>
</evidence>
<organism evidence="4 5">
    <name type="scientific">Luteococcus japonicus LSP_Lj1</name>
    <dbReference type="NCBI Taxonomy" id="1255658"/>
    <lineage>
        <taxon>Bacteria</taxon>
        <taxon>Bacillati</taxon>
        <taxon>Actinomycetota</taxon>
        <taxon>Actinomycetes</taxon>
        <taxon>Propionibacteriales</taxon>
        <taxon>Propionibacteriaceae</taxon>
        <taxon>Luteococcus</taxon>
    </lineage>
</organism>
<evidence type="ECO:0000313" key="5">
    <source>
        <dbReference type="Proteomes" id="UP000188342"/>
    </source>
</evidence>
<proteinExistence type="predicted"/>
<keyword evidence="2 4" id="KW-0378">Hydrolase</keyword>
<gene>
    <name evidence="4" type="ORF">FM114_01880</name>
</gene>
<evidence type="ECO:0000313" key="4">
    <source>
        <dbReference type="EMBL" id="SJN19225.1"/>
    </source>
</evidence>
<dbReference type="GO" id="GO:0044281">
    <property type="term" value="P:small molecule metabolic process"/>
    <property type="evidence" value="ECO:0007669"/>
    <property type="project" value="UniProtKB-ARBA"/>
</dbReference>
<dbReference type="SFLD" id="SFLDS00003">
    <property type="entry name" value="Haloacid_Dehalogenase"/>
    <property type="match status" value="1"/>
</dbReference>
<dbReference type="NCBIfam" id="TIGR01549">
    <property type="entry name" value="HAD-SF-IA-v1"/>
    <property type="match status" value="1"/>
</dbReference>
<keyword evidence="5" id="KW-1185">Reference proteome</keyword>
<reference evidence="4 5" key="1">
    <citation type="submission" date="2017-02" db="EMBL/GenBank/DDBJ databases">
        <authorList>
            <person name="Peterson S.W."/>
        </authorList>
    </citation>
    <scope>NUCLEOTIDE SEQUENCE [LARGE SCALE GENOMIC DNA]</scope>
    <source>
        <strain evidence="4 5">LSP_Lj1</strain>
    </source>
</reference>
<accession>A0A1R4IHI6</accession>
<dbReference type="Proteomes" id="UP000188342">
    <property type="component" value="Unassembled WGS sequence"/>
</dbReference>
<dbReference type="Gene3D" id="3.40.50.1000">
    <property type="entry name" value="HAD superfamily/HAD-like"/>
    <property type="match status" value="1"/>
</dbReference>
<comment type="cofactor">
    <cofactor evidence="1">
        <name>Mg(2+)</name>
        <dbReference type="ChEBI" id="CHEBI:18420"/>
    </cofactor>
</comment>
<dbReference type="InterPro" id="IPR023214">
    <property type="entry name" value="HAD_sf"/>
</dbReference>
<evidence type="ECO:0000256" key="2">
    <source>
        <dbReference type="ARBA" id="ARBA00022801"/>
    </source>
</evidence>
<dbReference type="GO" id="GO:0018784">
    <property type="term" value="F:(S)-2-haloacid dehalogenase activity"/>
    <property type="evidence" value="ECO:0007669"/>
    <property type="project" value="UniProtKB-EC"/>
</dbReference>
<dbReference type="Pfam" id="PF00702">
    <property type="entry name" value="Hydrolase"/>
    <property type="match status" value="1"/>
</dbReference>
<name>A0A1R4IHI6_9ACTN</name>
<dbReference type="InterPro" id="IPR006439">
    <property type="entry name" value="HAD-SF_hydro_IA"/>
</dbReference>
<dbReference type="InterPro" id="IPR036412">
    <property type="entry name" value="HAD-like_sf"/>
</dbReference>
<dbReference type="SUPFAM" id="SSF56784">
    <property type="entry name" value="HAD-like"/>
    <property type="match status" value="1"/>
</dbReference>
<protein>
    <submittedName>
        <fullName evidence="4">2-haloalkanoic acid dehalogenase</fullName>
        <ecNumber evidence="4">3.8.1.2</ecNumber>
    </submittedName>
</protein>
<dbReference type="EMBL" id="FUKQ01000007">
    <property type="protein sequence ID" value="SJN19225.1"/>
    <property type="molecule type" value="Genomic_DNA"/>
</dbReference>
<dbReference type="SFLD" id="SFLDG01129">
    <property type="entry name" value="C1.5:_HAD__Beta-PGM__Phosphata"/>
    <property type="match status" value="1"/>
</dbReference>
<dbReference type="EC" id="3.8.1.2" evidence="4"/>
<evidence type="ECO:0000256" key="3">
    <source>
        <dbReference type="ARBA" id="ARBA00022842"/>
    </source>
</evidence>
<sequence length="302" mass="32160">MPLLFVDLDNTLVDRASAHRAWAVGYLAQRGADPALVEEMVRADGDGLRPKPEAAADLQRILGLSDEETAGITKVLRQGVLDNLRVEQEVLDALGRATAAGWTPFIVTNGVVPQQDLKITNLGLDRHVTGWVVSDVVGVRKPDPRIFHLAARQAGLPLEGAWMVGDAHDTDIEGAQAAGINSVYIGRGRSWPAGLPEPTAFADSFAQAVDLILGWRSLVLALFDAPGARHRMVAGAWCVRTKNVAQAAILSGLTTGSSEMRRSVRTVSAVWRGLGASSSHRTAAAIQMAITAVRKRGAMVVS</sequence>
<dbReference type="InterPro" id="IPR051400">
    <property type="entry name" value="HAD-like_hydrolase"/>
</dbReference>
<dbReference type="RefSeq" id="WP_179110553.1">
    <property type="nucleotide sequence ID" value="NZ_FUKQ01000007.1"/>
</dbReference>
<dbReference type="STRING" id="1255658.FM114_01880"/>
<dbReference type="PANTHER" id="PTHR46470">
    <property type="entry name" value="N-ACYLNEURAMINATE-9-PHOSPHATASE"/>
    <property type="match status" value="1"/>
</dbReference>
<keyword evidence="3" id="KW-0460">Magnesium</keyword>
<dbReference type="AlphaFoldDB" id="A0A1R4IHI6"/>